<accession>A0A3M6VR47</accession>
<keyword evidence="2" id="KW-1185">Reference proteome</keyword>
<sequence length="376" mass="42792">MLKKLLDGCNQRGINSRGESVVLNDGVFAKLLQQDEFQQLIYPGIPTEQLIHAPRNLQTLLEDPWYEQEVLALMPKVQAKAANVLTSVKKQGAEQGDVMDSTTERMLMPQILQEAFGREVLAMVHRVNYQKHVKLANDARLLADPNSEFATWDQLDDNFLNELLIDKSDVSGVAVLDEFMGEEWTQLLLNDVLRMTKNGLLLATTSSERMMSQQNHKETLSGVNLRFIEHQDCTVEYPALAELIEKLHALPYEINMKRPDNAKLCAQFIHCTAIQQLPAGHHQPLRLDCGAGDKDNGCKLTCVYFFNAVDTEHKKTNLKLRTSLHENSAVRQINPEPDRLIIFQSQFVFNEITTVPDEEDLFYLTFWIHGQNLVHA</sequence>
<dbReference type="Proteomes" id="UP000282087">
    <property type="component" value="Unassembled WGS sequence"/>
</dbReference>
<dbReference type="AlphaFoldDB" id="A0A3M6VR47"/>
<proteinExistence type="predicted"/>
<evidence type="ECO:0000313" key="1">
    <source>
        <dbReference type="EMBL" id="RMX69219.1"/>
    </source>
</evidence>
<dbReference type="EMBL" id="QLLG01000032">
    <property type="protein sequence ID" value="RMX69219.1"/>
    <property type="molecule type" value="Genomic_DNA"/>
</dbReference>
<gene>
    <name evidence="1" type="ORF">DD238_003769</name>
</gene>
<dbReference type="STRING" id="542832.A0A3M6VR47"/>
<reference evidence="1 2" key="1">
    <citation type="submission" date="2018-06" db="EMBL/GenBank/DDBJ databases">
        <title>Comparative genomics of downy mildews reveals potential adaptations to biotrophy.</title>
        <authorList>
            <person name="Fletcher K."/>
            <person name="Klosterman S.J."/>
            <person name="Derevnina L."/>
            <person name="Martin F."/>
            <person name="Koike S."/>
            <person name="Reyes Chin-Wo S."/>
            <person name="Mou B."/>
            <person name="Michelmore R."/>
        </authorList>
    </citation>
    <scope>NUCLEOTIDE SEQUENCE [LARGE SCALE GENOMIC DNA]</scope>
    <source>
        <strain evidence="1 2">R14</strain>
    </source>
</reference>
<dbReference type="Gene3D" id="2.60.120.620">
    <property type="entry name" value="q2cbj1_9rhob like domain"/>
    <property type="match status" value="1"/>
</dbReference>
<name>A0A3M6VR47_9STRA</name>
<evidence type="ECO:0000313" key="2">
    <source>
        <dbReference type="Proteomes" id="UP000282087"/>
    </source>
</evidence>
<comment type="caution">
    <text evidence="1">The sequence shown here is derived from an EMBL/GenBank/DDBJ whole genome shotgun (WGS) entry which is preliminary data.</text>
</comment>
<organism evidence="1 2">
    <name type="scientific">Peronospora effusa</name>
    <dbReference type="NCBI Taxonomy" id="542832"/>
    <lineage>
        <taxon>Eukaryota</taxon>
        <taxon>Sar</taxon>
        <taxon>Stramenopiles</taxon>
        <taxon>Oomycota</taxon>
        <taxon>Peronosporomycetes</taxon>
        <taxon>Peronosporales</taxon>
        <taxon>Peronosporaceae</taxon>
        <taxon>Peronospora</taxon>
    </lineage>
</organism>
<protein>
    <submittedName>
        <fullName evidence="1">Uncharacterized protein</fullName>
    </submittedName>
</protein>
<dbReference type="VEuPathDB" id="FungiDB:DD237_005294"/>